<evidence type="ECO:0000256" key="6">
    <source>
        <dbReference type="ARBA" id="ARBA00023033"/>
    </source>
</evidence>
<evidence type="ECO:0000313" key="8">
    <source>
        <dbReference type="Proteomes" id="UP000606974"/>
    </source>
</evidence>
<dbReference type="Proteomes" id="UP000606974">
    <property type="component" value="Unassembled WGS sequence"/>
</dbReference>
<keyword evidence="8" id="KW-1185">Reference proteome</keyword>
<gene>
    <name evidence="7" type="ORF">GJ744_011293</name>
</gene>
<evidence type="ECO:0000256" key="3">
    <source>
        <dbReference type="ARBA" id="ARBA00022723"/>
    </source>
</evidence>
<dbReference type="InterPro" id="IPR001128">
    <property type="entry name" value="Cyt_P450"/>
</dbReference>
<dbReference type="GO" id="GO:0020037">
    <property type="term" value="F:heme binding"/>
    <property type="evidence" value="ECO:0007669"/>
    <property type="project" value="InterPro"/>
</dbReference>
<dbReference type="AlphaFoldDB" id="A0A8H7E8D4"/>
<dbReference type="Pfam" id="PF00067">
    <property type="entry name" value="p450"/>
    <property type="match status" value="1"/>
</dbReference>
<dbReference type="GO" id="GO:0016705">
    <property type="term" value="F:oxidoreductase activity, acting on paired donors, with incorporation or reduction of molecular oxygen"/>
    <property type="evidence" value="ECO:0007669"/>
    <property type="project" value="InterPro"/>
</dbReference>
<dbReference type="GO" id="GO:0005506">
    <property type="term" value="F:iron ion binding"/>
    <property type="evidence" value="ECO:0007669"/>
    <property type="project" value="InterPro"/>
</dbReference>
<dbReference type="PANTHER" id="PTHR46206">
    <property type="entry name" value="CYTOCHROME P450"/>
    <property type="match status" value="1"/>
</dbReference>
<keyword evidence="6" id="KW-0503">Monooxygenase</keyword>
<comment type="cofactor">
    <cofactor evidence="1">
        <name>heme</name>
        <dbReference type="ChEBI" id="CHEBI:30413"/>
    </cofactor>
</comment>
<evidence type="ECO:0000256" key="5">
    <source>
        <dbReference type="ARBA" id="ARBA00023004"/>
    </source>
</evidence>
<comment type="similarity">
    <text evidence="2">Belongs to the cytochrome P450 family.</text>
</comment>
<dbReference type="EMBL" id="JAACFV010000008">
    <property type="protein sequence ID" value="KAF7513027.1"/>
    <property type="molecule type" value="Genomic_DNA"/>
</dbReference>
<dbReference type="Gene3D" id="1.10.630.10">
    <property type="entry name" value="Cytochrome P450"/>
    <property type="match status" value="1"/>
</dbReference>
<protein>
    <submittedName>
        <fullName evidence="7">Uncharacterized protein</fullName>
    </submittedName>
</protein>
<evidence type="ECO:0000256" key="4">
    <source>
        <dbReference type="ARBA" id="ARBA00023002"/>
    </source>
</evidence>
<sequence length="126" mass="14230">MTTAHSLYDMIARPEYLEPLREEIKQVMEEDGGWQKTTISKMRKMDSFVKEAQRMSPASALGFHRIVQNKPVTLSDGIVLPPSMHLCGASEQILKDKTWADNVKQWICDSSDPKIQKPASALLAEE</sequence>
<dbReference type="GO" id="GO:0004497">
    <property type="term" value="F:monooxygenase activity"/>
    <property type="evidence" value="ECO:0007669"/>
    <property type="project" value="UniProtKB-KW"/>
</dbReference>
<evidence type="ECO:0000256" key="1">
    <source>
        <dbReference type="ARBA" id="ARBA00001971"/>
    </source>
</evidence>
<name>A0A8H7E8D4_9EURO</name>
<keyword evidence="4" id="KW-0560">Oxidoreductase</keyword>
<comment type="caution">
    <text evidence="7">The sequence shown here is derived from an EMBL/GenBank/DDBJ whole genome shotgun (WGS) entry which is preliminary data.</text>
</comment>
<accession>A0A8H7E8D4</accession>
<dbReference type="SUPFAM" id="SSF48264">
    <property type="entry name" value="Cytochrome P450"/>
    <property type="match status" value="1"/>
</dbReference>
<proteinExistence type="inferred from homology"/>
<evidence type="ECO:0000256" key="2">
    <source>
        <dbReference type="ARBA" id="ARBA00010617"/>
    </source>
</evidence>
<reference evidence="7" key="1">
    <citation type="submission" date="2020-02" db="EMBL/GenBank/DDBJ databases">
        <authorList>
            <person name="Palmer J.M."/>
        </authorList>
    </citation>
    <scope>NUCLEOTIDE SEQUENCE</scope>
    <source>
        <strain evidence="7">EPUS1.4</strain>
        <tissue evidence="7">Thallus</tissue>
    </source>
</reference>
<organism evidence="7 8">
    <name type="scientific">Endocarpon pusillum</name>
    <dbReference type="NCBI Taxonomy" id="364733"/>
    <lineage>
        <taxon>Eukaryota</taxon>
        <taxon>Fungi</taxon>
        <taxon>Dikarya</taxon>
        <taxon>Ascomycota</taxon>
        <taxon>Pezizomycotina</taxon>
        <taxon>Eurotiomycetes</taxon>
        <taxon>Chaetothyriomycetidae</taxon>
        <taxon>Verrucariales</taxon>
        <taxon>Verrucariaceae</taxon>
        <taxon>Endocarpon</taxon>
    </lineage>
</organism>
<keyword evidence="3" id="KW-0479">Metal-binding</keyword>
<dbReference type="OrthoDB" id="1844152at2759"/>
<dbReference type="InterPro" id="IPR036396">
    <property type="entry name" value="Cyt_P450_sf"/>
</dbReference>
<dbReference type="PANTHER" id="PTHR46206:SF6">
    <property type="entry name" value="CYTOCHROME P450 MONOOXYGENASE AN1598-RELATED"/>
    <property type="match status" value="1"/>
</dbReference>
<evidence type="ECO:0000313" key="7">
    <source>
        <dbReference type="EMBL" id="KAF7513027.1"/>
    </source>
</evidence>
<keyword evidence="5" id="KW-0408">Iron</keyword>